<dbReference type="InterPro" id="IPR037208">
    <property type="entry name" value="Spo0E-like_sf"/>
</dbReference>
<dbReference type="EMBL" id="JBHSOZ010000003">
    <property type="protein sequence ID" value="MFC5711714.1"/>
    <property type="molecule type" value="Genomic_DNA"/>
</dbReference>
<dbReference type="SUPFAM" id="SSF140500">
    <property type="entry name" value="BAS1536-like"/>
    <property type="match status" value="1"/>
</dbReference>
<dbReference type="Proteomes" id="UP001596142">
    <property type="component" value="Unassembled WGS sequence"/>
</dbReference>
<dbReference type="InterPro" id="IPR036638">
    <property type="entry name" value="HLH_DNA-bd_sf"/>
</dbReference>
<keyword evidence="2" id="KW-1185">Reference proteome</keyword>
<dbReference type="Pfam" id="PF09388">
    <property type="entry name" value="SpoOE-like"/>
    <property type="match status" value="1"/>
</dbReference>
<organism evidence="1 2">
    <name type="scientific">Thalassorhabdus alkalitolerans</name>
    <dbReference type="NCBI Taxonomy" id="2282697"/>
    <lineage>
        <taxon>Bacteria</taxon>
        <taxon>Bacillati</taxon>
        <taxon>Bacillota</taxon>
        <taxon>Bacilli</taxon>
        <taxon>Bacillales</taxon>
        <taxon>Bacillaceae</taxon>
        <taxon>Thalassorhabdus</taxon>
    </lineage>
</organism>
<evidence type="ECO:0000313" key="2">
    <source>
        <dbReference type="Proteomes" id="UP001596142"/>
    </source>
</evidence>
<name>A0ABW0YHC0_9BACI</name>
<protein>
    <submittedName>
        <fullName evidence="1">Spo0E family sporulation regulatory protein-aspartic acid phosphatase</fullName>
    </submittedName>
</protein>
<dbReference type="RefSeq" id="WP_100398719.1">
    <property type="nucleotide sequence ID" value="NZ_JBHSOZ010000003.1"/>
</dbReference>
<proteinExistence type="predicted"/>
<dbReference type="PANTHER" id="PTHR41263:SF1">
    <property type="entry name" value="ASPARTYL-PHOSPHATE PHOSPHATASE YISI"/>
    <property type="match status" value="1"/>
</dbReference>
<evidence type="ECO:0000313" key="1">
    <source>
        <dbReference type="EMBL" id="MFC5711714.1"/>
    </source>
</evidence>
<reference evidence="2" key="1">
    <citation type="journal article" date="2019" name="Int. J. Syst. Evol. Microbiol.">
        <title>The Global Catalogue of Microorganisms (GCM) 10K type strain sequencing project: providing services to taxonomists for standard genome sequencing and annotation.</title>
        <authorList>
            <consortium name="The Broad Institute Genomics Platform"/>
            <consortium name="The Broad Institute Genome Sequencing Center for Infectious Disease"/>
            <person name="Wu L."/>
            <person name="Ma J."/>
        </authorList>
    </citation>
    <scope>NUCLEOTIDE SEQUENCE [LARGE SCALE GENOMIC DNA]</scope>
    <source>
        <strain evidence="2">CECT 7184</strain>
    </source>
</reference>
<dbReference type="InterPro" id="IPR018540">
    <property type="entry name" value="Spo0E-like"/>
</dbReference>
<dbReference type="InterPro" id="IPR053028">
    <property type="entry name" value="Spo0E-like_phosphatase"/>
</dbReference>
<accession>A0ABW0YHC0</accession>
<comment type="caution">
    <text evidence="1">The sequence shown here is derived from an EMBL/GenBank/DDBJ whole genome shotgun (WGS) entry which is preliminary data.</text>
</comment>
<dbReference type="Gene3D" id="4.10.280.10">
    <property type="entry name" value="Helix-loop-helix DNA-binding domain"/>
    <property type="match status" value="1"/>
</dbReference>
<sequence length="58" mass="6829">MELIVLNRQIKSKKKEMYHKAKQFGINDPKTIQCSQELDLLLNQYQELKIPSKEPSLV</sequence>
<gene>
    <name evidence="1" type="ORF">ACFPU1_02855</name>
</gene>
<dbReference type="PANTHER" id="PTHR41263">
    <property type="entry name" value="ASPARTYL-PHOSPHATE PHOSPHATASE YISI"/>
    <property type="match status" value="1"/>
</dbReference>